<name>F2L717_PSEUX</name>
<organism evidence="5">
    <name type="scientific">Pseudonocardia dioxanivorans (strain ATCC 55486 / DSM 44775 / JCM 13855 / CB1190)</name>
    <dbReference type="NCBI Taxonomy" id="675635"/>
    <lineage>
        <taxon>Bacteria</taxon>
        <taxon>Bacillati</taxon>
        <taxon>Actinomycetota</taxon>
        <taxon>Actinomycetes</taxon>
        <taxon>Pseudonocardiales</taxon>
        <taxon>Pseudonocardiaceae</taxon>
        <taxon>Pseudonocardia</taxon>
    </lineage>
</organism>
<dbReference type="SUPFAM" id="SSF53850">
    <property type="entry name" value="Periplasmic binding protein-like II"/>
    <property type="match status" value="1"/>
</dbReference>
<sequence length="525" mass="57034">MFSPQRMRGTFAVLMLVVALLLAGCGGGEPSDSRATQAGGEPQRGGSVSYLTAFDVKSLDPLRLTVINSQNYEAVRALPIFDALVYADGKTGEAVMQTAESLTSSDNIRWTLTLKPGITFTDGTAYDAEAVKFNWDRLRDPQNAAGSLDTASKIDSITVAGPTTVSVVLKQPNSTFPSFVAGSPLTLIGSPTAIQADATAFGNQPVGAGPFVLKQWVKNGTMTLERNPAYWNAPYPYLDEVEIRTVADAQQRFQTLAAGQADLDLSTPQYLAQAKQTPGVVTRLTDQSGGRLLALNNAKAPFNDVLARKAVASALDYRTLNDIRFQNADLAPGPFFATSSQLFDPALSWPQFDREAAQRMFDEYAAKNGGPLTFTITFDAPDRQSAEAVQSQLAGYRNLVVDIQILDGTAYVAGLPGGDYQMFSLYRPFISPEPSLSDTYQCGSARNYIKYCNPEVDRLLAAGRSTQDPDQRRTIYQDVAKVIIADQPAIIWAQYIQVLNMKDDVQGYTPVTDTCPLFDRMWLAG</sequence>
<gene>
    <name evidence="5" type="ORF">Psed_6924</name>
</gene>
<dbReference type="GO" id="GO:0042597">
    <property type="term" value="C:periplasmic space"/>
    <property type="evidence" value="ECO:0007669"/>
    <property type="project" value="UniProtKB-ARBA"/>
</dbReference>
<dbReference type="PANTHER" id="PTHR30290">
    <property type="entry name" value="PERIPLASMIC BINDING COMPONENT OF ABC TRANSPORTER"/>
    <property type="match status" value="1"/>
</dbReference>
<dbReference type="PIRSF" id="PIRSF002741">
    <property type="entry name" value="MppA"/>
    <property type="match status" value="1"/>
</dbReference>
<geneLocation type="plasmid" evidence="5">
    <name>pPSED02</name>
</geneLocation>
<reference evidence="5" key="1">
    <citation type="journal article" date="2011" name="J. Bacteriol.">
        <title>Genome sequence of the 1,4-dioxane-degrading Pseudonocardia dioxanivorans strain CB1190.</title>
        <authorList>
            <person name="Sales C.M."/>
            <person name="Mahendra S."/>
            <person name="Grostern A."/>
            <person name="Parales R.E."/>
            <person name="Goodwin L.A."/>
            <person name="Woyke T."/>
            <person name="Nolan M."/>
            <person name="Lapidus A."/>
            <person name="Chertkov O."/>
            <person name="Ovchinnikova G."/>
            <person name="Sczyrba A."/>
            <person name="Alvarez-Cohen L."/>
        </authorList>
    </citation>
    <scope>NUCLEOTIDE SEQUENCE</scope>
    <source>
        <strain evidence="5">CB1190</strain>
        <plasmid evidence="5">pPSED02</plasmid>
    </source>
</reference>
<dbReference type="PROSITE" id="PS51257">
    <property type="entry name" value="PROKAR_LIPOPROTEIN"/>
    <property type="match status" value="1"/>
</dbReference>
<evidence type="ECO:0000256" key="3">
    <source>
        <dbReference type="ARBA" id="ARBA00022729"/>
    </source>
</evidence>
<keyword evidence="5" id="KW-0614">Plasmid</keyword>
<dbReference type="Gene3D" id="3.90.76.10">
    <property type="entry name" value="Dipeptide-binding Protein, Domain 1"/>
    <property type="match status" value="1"/>
</dbReference>
<dbReference type="InterPro" id="IPR030678">
    <property type="entry name" value="Peptide/Ni-bd"/>
</dbReference>
<accession>F2L717</accession>
<evidence type="ECO:0000256" key="2">
    <source>
        <dbReference type="ARBA" id="ARBA00022448"/>
    </source>
</evidence>
<evidence type="ECO:0000256" key="1">
    <source>
        <dbReference type="ARBA" id="ARBA00005695"/>
    </source>
</evidence>
<proteinExistence type="inferred from homology"/>
<dbReference type="InterPro" id="IPR039424">
    <property type="entry name" value="SBP_5"/>
</dbReference>
<dbReference type="CDD" id="cd00995">
    <property type="entry name" value="PBP2_NikA_DppA_OppA_like"/>
    <property type="match status" value="1"/>
</dbReference>
<dbReference type="RefSeq" id="WP_014203879.1">
    <property type="nucleotide sequence ID" value="NC_016600.1"/>
</dbReference>
<evidence type="ECO:0000259" key="4">
    <source>
        <dbReference type="Pfam" id="PF00496"/>
    </source>
</evidence>
<keyword evidence="3" id="KW-0732">Signal</keyword>
<evidence type="ECO:0000313" key="5">
    <source>
        <dbReference type="EMBL" id="AEA28990.1"/>
    </source>
</evidence>
<dbReference type="Gene3D" id="3.40.190.10">
    <property type="entry name" value="Periplasmic binding protein-like II"/>
    <property type="match status" value="1"/>
</dbReference>
<dbReference type="EMBL" id="CP002596">
    <property type="protein sequence ID" value="AEA28990.1"/>
    <property type="molecule type" value="Genomic_DNA"/>
</dbReference>
<dbReference type="GO" id="GO:1904680">
    <property type="term" value="F:peptide transmembrane transporter activity"/>
    <property type="evidence" value="ECO:0007669"/>
    <property type="project" value="TreeGrafter"/>
</dbReference>
<dbReference type="Pfam" id="PF00496">
    <property type="entry name" value="SBP_bac_5"/>
    <property type="match status" value="1"/>
</dbReference>
<comment type="similarity">
    <text evidence="1">Belongs to the bacterial solute-binding protein 5 family.</text>
</comment>
<keyword evidence="2" id="KW-0813">Transport</keyword>
<dbReference type="PANTHER" id="PTHR30290:SF9">
    <property type="entry name" value="OLIGOPEPTIDE-BINDING PROTEIN APPA"/>
    <property type="match status" value="1"/>
</dbReference>
<feature type="domain" description="Solute-binding protein family 5" evidence="4">
    <location>
        <begin position="95"/>
        <end position="434"/>
    </location>
</feature>
<dbReference type="GO" id="GO:0043190">
    <property type="term" value="C:ATP-binding cassette (ABC) transporter complex"/>
    <property type="evidence" value="ECO:0007669"/>
    <property type="project" value="InterPro"/>
</dbReference>
<protein>
    <submittedName>
        <fullName evidence="5">ABC-type transporter, periplasmic subunit</fullName>
    </submittedName>
</protein>
<dbReference type="GO" id="GO:0015833">
    <property type="term" value="P:peptide transport"/>
    <property type="evidence" value="ECO:0007669"/>
    <property type="project" value="TreeGrafter"/>
</dbReference>
<dbReference type="Gene3D" id="3.10.105.10">
    <property type="entry name" value="Dipeptide-binding Protein, Domain 3"/>
    <property type="match status" value="1"/>
</dbReference>
<dbReference type="InterPro" id="IPR000914">
    <property type="entry name" value="SBP_5_dom"/>
</dbReference>
<dbReference type="AlphaFoldDB" id="F2L717"/>